<accession>A0A183TNB3</accession>
<gene>
    <name evidence="1" type="ORF">SSLN_LOCUS17961</name>
</gene>
<dbReference type="EMBL" id="UYSU01043428">
    <property type="protein sequence ID" value="VDM04347.1"/>
    <property type="molecule type" value="Genomic_DNA"/>
</dbReference>
<dbReference type="WBParaSite" id="SSLN_0001863901-mRNA-1">
    <property type="protein sequence ID" value="SSLN_0001863901-mRNA-1"/>
    <property type="gene ID" value="SSLN_0001863901"/>
</dbReference>
<organism evidence="3">
    <name type="scientific">Schistocephalus solidus</name>
    <name type="common">Tapeworm</name>
    <dbReference type="NCBI Taxonomy" id="70667"/>
    <lineage>
        <taxon>Eukaryota</taxon>
        <taxon>Metazoa</taxon>
        <taxon>Spiralia</taxon>
        <taxon>Lophotrochozoa</taxon>
        <taxon>Platyhelminthes</taxon>
        <taxon>Cestoda</taxon>
        <taxon>Eucestoda</taxon>
        <taxon>Diphyllobothriidea</taxon>
        <taxon>Diphyllobothriidae</taxon>
        <taxon>Schistocephalus</taxon>
    </lineage>
</organism>
<evidence type="ECO:0000313" key="3">
    <source>
        <dbReference type="WBParaSite" id="SSLN_0001863901-mRNA-1"/>
    </source>
</evidence>
<reference evidence="3" key="1">
    <citation type="submission" date="2016-06" db="UniProtKB">
        <authorList>
            <consortium name="WormBaseParasite"/>
        </authorList>
    </citation>
    <scope>IDENTIFICATION</scope>
</reference>
<protein>
    <submittedName>
        <fullName evidence="1 3">Uncharacterized protein</fullName>
    </submittedName>
</protein>
<evidence type="ECO:0000313" key="2">
    <source>
        <dbReference type="Proteomes" id="UP000275846"/>
    </source>
</evidence>
<sequence>MALIPAWLLGQDRLRPCQPHAPDPASGLLDSIGDIVGLRRSNYCRVKGATCVISASPADLCQPTYPCRWSLFWVVIALACAFMSGNPSLHSSDHSP</sequence>
<reference evidence="1 2" key="2">
    <citation type="submission" date="2018-11" db="EMBL/GenBank/DDBJ databases">
        <authorList>
            <consortium name="Pathogen Informatics"/>
        </authorList>
    </citation>
    <scope>NUCLEOTIDE SEQUENCE [LARGE SCALE GENOMIC DNA]</scope>
    <source>
        <strain evidence="1 2">NST_G2</strain>
    </source>
</reference>
<dbReference type="Proteomes" id="UP000275846">
    <property type="component" value="Unassembled WGS sequence"/>
</dbReference>
<name>A0A183TNB3_SCHSO</name>
<evidence type="ECO:0000313" key="1">
    <source>
        <dbReference type="EMBL" id="VDM04347.1"/>
    </source>
</evidence>
<keyword evidence="2" id="KW-1185">Reference proteome</keyword>
<proteinExistence type="predicted"/>
<dbReference type="AlphaFoldDB" id="A0A183TNB3"/>